<gene>
    <name evidence="9" type="ORF">SAMN05444128_3632</name>
</gene>
<dbReference type="InterPro" id="IPR006076">
    <property type="entry name" value="FAD-dep_OxRdtase"/>
</dbReference>
<dbReference type="EMBL" id="FTPP01000004">
    <property type="protein sequence ID" value="SIT94544.1"/>
    <property type="molecule type" value="Genomic_DNA"/>
</dbReference>
<dbReference type="GO" id="GO:0004368">
    <property type="term" value="F:glycerol-3-phosphate dehydrogenase (quinone) activity"/>
    <property type="evidence" value="ECO:0007669"/>
    <property type="project" value="InterPro"/>
</dbReference>
<keyword evidence="4" id="KW-0319">Glycerol metabolism</keyword>
<keyword evidence="10" id="KW-1185">Reference proteome</keyword>
<evidence type="ECO:0000313" key="9">
    <source>
        <dbReference type="EMBL" id="SIT94544.1"/>
    </source>
</evidence>
<dbReference type="AlphaFoldDB" id="A0A1R3XS06"/>
<dbReference type="InterPro" id="IPR036188">
    <property type="entry name" value="FAD/NAD-bd_sf"/>
</dbReference>
<dbReference type="Pfam" id="PF01266">
    <property type="entry name" value="DAO"/>
    <property type="match status" value="1"/>
</dbReference>
<dbReference type="PROSITE" id="PS00978">
    <property type="entry name" value="FAD_G3PDH_2"/>
    <property type="match status" value="1"/>
</dbReference>
<dbReference type="Gene3D" id="3.30.9.10">
    <property type="entry name" value="D-Amino Acid Oxidase, subunit A, domain 2"/>
    <property type="match status" value="1"/>
</dbReference>
<organism evidence="9 10">
    <name type="scientific">Pontibacter indicus</name>
    <dbReference type="NCBI Taxonomy" id="1317125"/>
    <lineage>
        <taxon>Bacteria</taxon>
        <taxon>Pseudomonadati</taxon>
        <taxon>Bacteroidota</taxon>
        <taxon>Cytophagia</taxon>
        <taxon>Cytophagales</taxon>
        <taxon>Hymenobacteraceae</taxon>
        <taxon>Pontibacter</taxon>
    </lineage>
</organism>
<reference evidence="10" key="1">
    <citation type="submission" date="2017-01" db="EMBL/GenBank/DDBJ databases">
        <authorList>
            <person name="Varghese N."/>
            <person name="Submissions S."/>
        </authorList>
    </citation>
    <scope>NUCLEOTIDE SEQUENCE [LARGE SCALE GENOMIC DNA]</scope>
    <source>
        <strain evidence="10">LP100</strain>
    </source>
</reference>
<dbReference type="Gene3D" id="3.50.50.60">
    <property type="entry name" value="FAD/NAD(P)-binding domain"/>
    <property type="match status" value="1"/>
</dbReference>
<dbReference type="PANTHER" id="PTHR11985">
    <property type="entry name" value="GLYCEROL-3-PHOSPHATE DEHYDROGENASE"/>
    <property type="match status" value="1"/>
</dbReference>
<keyword evidence="5" id="KW-0274">FAD</keyword>
<dbReference type="GO" id="GO:0046168">
    <property type="term" value="P:glycerol-3-phosphate catabolic process"/>
    <property type="evidence" value="ECO:0007669"/>
    <property type="project" value="TreeGrafter"/>
</dbReference>
<dbReference type="Pfam" id="PF16901">
    <property type="entry name" value="DAO_C"/>
    <property type="match status" value="1"/>
</dbReference>
<evidence type="ECO:0000256" key="3">
    <source>
        <dbReference type="ARBA" id="ARBA00022630"/>
    </source>
</evidence>
<evidence type="ECO:0000256" key="4">
    <source>
        <dbReference type="ARBA" id="ARBA00022798"/>
    </source>
</evidence>
<name>A0A1R3XS06_9BACT</name>
<dbReference type="STRING" id="1317125.SAMN05444128_3632"/>
<evidence type="ECO:0000256" key="6">
    <source>
        <dbReference type="ARBA" id="ARBA00023002"/>
    </source>
</evidence>
<evidence type="ECO:0000259" key="8">
    <source>
        <dbReference type="Pfam" id="PF16901"/>
    </source>
</evidence>
<dbReference type="Proteomes" id="UP000187181">
    <property type="component" value="Unassembled WGS sequence"/>
</dbReference>
<keyword evidence="6" id="KW-0560">Oxidoreductase</keyword>
<sequence length="540" mass="59406">MPAIPFTRKAMLRQLSEVPEWDVLVIGGGSTGLGTALDAASRGYKTLLLEQSDFAKGTSSRSTKLVHGGVRYLAQGDIRLVFEALRERGLLLRNAPHVVKVQPFVILCYTWWQRFFYGAGLTLYDLLAGRYSLGRTTWWSRKKVLEHLPSAKPENLKGGIVYYDGQFDDARLALNLAQTCAEQGGTVLNYTRVTGLTKDAEGKVNGVEVLDLESGQHYTLRAKAVVNATGVYVDEVLQLDQPTQKPFVMPSQGVHVVLDESFLPGEVALMIPETPDGRVLFAIPWQGHVLVGTTDTPLQQLSLEPVALDAEIDFILQTAGQYLRKPPTRQDVLSVFAGLRPLAAPDSETEKTKEISRSHKLLVAPSGLVTITGGKWTTYRQMAEDTVNAAIRVAGLPAIPCRTKKLPIHGAIPAAAIPMPGGRDELAGYGCDAAALQALQKSEPELNQKLHTDFDYTLAAVIWAVRHEMARTVEDVLARRLRVLFLNARAALEMTPIVAAVMARELNRDEGWQQEQVLAFETIARNYLPQAIEKPIMRAL</sequence>
<dbReference type="GO" id="GO:0006071">
    <property type="term" value="P:glycerol metabolic process"/>
    <property type="evidence" value="ECO:0007669"/>
    <property type="project" value="UniProtKB-KW"/>
</dbReference>
<evidence type="ECO:0000313" key="10">
    <source>
        <dbReference type="Proteomes" id="UP000187181"/>
    </source>
</evidence>
<dbReference type="Gene3D" id="1.10.8.870">
    <property type="entry name" value="Alpha-glycerophosphate oxidase, cap domain"/>
    <property type="match status" value="1"/>
</dbReference>
<feature type="domain" description="Alpha-glycerophosphate oxidase C-terminal" evidence="8">
    <location>
        <begin position="401"/>
        <end position="510"/>
    </location>
</feature>
<evidence type="ECO:0000256" key="2">
    <source>
        <dbReference type="ARBA" id="ARBA00007330"/>
    </source>
</evidence>
<feature type="domain" description="FAD dependent oxidoreductase" evidence="7">
    <location>
        <begin position="22"/>
        <end position="379"/>
    </location>
</feature>
<dbReference type="InterPro" id="IPR038299">
    <property type="entry name" value="DAO_C_sf"/>
</dbReference>
<evidence type="ECO:0000256" key="5">
    <source>
        <dbReference type="ARBA" id="ARBA00022827"/>
    </source>
</evidence>
<comment type="cofactor">
    <cofactor evidence="1">
        <name>FAD</name>
        <dbReference type="ChEBI" id="CHEBI:57692"/>
    </cofactor>
</comment>
<dbReference type="PANTHER" id="PTHR11985:SF35">
    <property type="entry name" value="ANAEROBIC GLYCEROL-3-PHOSPHATE DEHYDROGENASE SUBUNIT A"/>
    <property type="match status" value="1"/>
</dbReference>
<comment type="similarity">
    <text evidence="2">Belongs to the FAD-dependent glycerol-3-phosphate dehydrogenase family.</text>
</comment>
<dbReference type="RefSeq" id="WP_083704294.1">
    <property type="nucleotide sequence ID" value="NZ_FTPP01000004.1"/>
</dbReference>
<dbReference type="PRINTS" id="PR01001">
    <property type="entry name" value="FADG3PDH"/>
</dbReference>
<evidence type="ECO:0000256" key="1">
    <source>
        <dbReference type="ARBA" id="ARBA00001974"/>
    </source>
</evidence>
<keyword evidence="3" id="KW-0285">Flavoprotein</keyword>
<evidence type="ECO:0000259" key="7">
    <source>
        <dbReference type="Pfam" id="PF01266"/>
    </source>
</evidence>
<accession>A0A1R3XS06</accession>
<dbReference type="InterPro" id="IPR000447">
    <property type="entry name" value="G3P_DH_FAD-dep"/>
</dbReference>
<protein>
    <submittedName>
        <fullName evidence="9">Glycerol-3-phosphate dehydrogenase</fullName>
    </submittedName>
</protein>
<dbReference type="InterPro" id="IPR031656">
    <property type="entry name" value="DAO_C"/>
</dbReference>
<proteinExistence type="inferred from homology"/>
<dbReference type="SUPFAM" id="SSF51905">
    <property type="entry name" value="FAD/NAD(P)-binding domain"/>
    <property type="match status" value="1"/>
</dbReference>